<gene>
    <name evidence="2" type="ORF">FN846DRAFT_924623</name>
</gene>
<feature type="compositionally biased region" description="Low complexity" evidence="1">
    <location>
        <begin position="296"/>
        <end position="307"/>
    </location>
</feature>
<feature type="region of interest" description="Disordered" evidence="1">
    <location>
        <begin position="279"/>
        <end position="326"/>
    </location>
</feature>
<dbReference type="Proteomes" id="UP000326924">
    <property type="component" value="Unassembled WGS sequence"/>
</dbReference>
<accession>A0A5J5FBT4</accession>
<feature type="region of interest" description="Disordered" evidence="1">
    <location>
        <begin position="346"/>
        <end position="383"/>
    </location>
</feature>
<feature type="compositionally biased region" description="Low complexity" evidence="1">
    <location>
        <begin position="113"/>
        <end position="136"/>
    </location>
</feature>
<reference evidence="2 3" key="1">
    <citation type="submission" date="2019-09" db="EMBL/GenBank/DDBJ databases">
        <title>Draft genome of the ectomycorrhizal ascomycete Sphaerosporella brunnea.</title>
        <authorList>
            <consortium name="DOE Joint Genome Institute"/>
            <person name="Benucci G.M."/>
            <person name="Marozzi G."/>
            <person name="Antonielli L."/>
            <person name="Sanchez S."/>
            <person name="Marco P."/>
            <person name="Wang X."/>
            <person name="Falini L.B."/>
            <person name="Barry K."/>
            <person name="Haridas S."/>
            <person name="Lipzen A."/>
            <person name="Labutti K."/>
            <person name="Grigoriev I.V."/>
            <person name="Murat C."/>
            <person name="Martin F."/>
            <person name="Albertini E."/>
            <person name="Donnini D."/>
            <person name="Bonito G."/>
        </authorList>
    </citation>
    <scope>NUCLEOTIDE SEQUENCE [LARGE SCALE GENOMIC DNA]</scope>
    <source>
        <strain evidence="2 3">Sb_GMNB300</strain>
    </source>
</reference>
<feature type="region of interest" description="Disordered" evidence="1">
    <location>
        <begin position="111"/>
        <end position="137"/>
    </location>
</feature>
<dbReference type="EMBL" id="VXIS01000001">
    <property type="protein sequence ID" value="KAA8915041.1"/>
    <property type="molecule type" value="Genomic_DNA"/>
</dbReference>
<proteinExistence type="predicted"/>
<evidence type="ECO:0000256" key="1">
    <source>
        <dbReference type="SAM" id="MobiDB-lite"/>
    </source>
</evidence>
<evidence type="ECO:0000313" key="2">
    <source>
        <dbReference type="EMBL" id="KAA8915041.1"/>
    </source>
</evidence>
<name>A0A5J5FBT4_9PEZI</name>
<keyword evidence="3" id="KW-1185">Reference proteome</keyword>
<protein>
    <submittedName>
        <fullName evidence="2">Uncharacterized protein</fullName>
    </submittedName>
</protein>
<evidence type="ECO:0000313" key="3">
    <source>
        <dbReference type="Proteomes" id="UP000326924"/>
    </source>
</evidence>
<sequence>MSHDSKTRSGGQVNLSPSPGPVSTTTTDVPSVHSPALTDQVHQSASTIFKSPVPSRATKSPQESVGPKSIIYQDGAEFLKVLEDLVKQGSAAVEVGVGDGVVMRFSPSVSHLSTASVSPTSSTNPSSVSSKPSKASDFAKEAIKRLETVQGMRTTIVGGHNKPVDSGPVNDLDANKTVKSTIVGGHNKPVDTEPVSDLDDEKIVKSAIAGGLMDYNKPVDTRIARETSGPAKRIMEMKRAILGGHAAYYNKPVDASSYQKETAHAIKKEAVPALKQKPAPIPKKATPVAKEEAPRATKATAPIPKAPVVSDAEEVAAPASKGSGPKLSVDEAVRLSLKDPAQFWGYWPAPTPRAPRPPRTRQPKYCPIKGWKNDRRGSHDHLY</sequence>
<dbReference type="InParanoid" id="A0A5J5FBT4"/>
<feature type="region of interest" description="Disordered" evidence="1">
    <location>
        <begin position="1"/>
        <end position="69"/>
    </location>
</feature>
<comment type="caution">
    <text evidence="2">The sequence shown here is derived from an EMBL/GenBank/DDBJ whole genome shotgun (WGS) entry which is preliminary data.</text>
</comment>
<feature type="compositionally biased region" description="Basic and acidic residues" evidence="1">
    <location>
        <begin position="371"/>
        <end position="383"/>
    </location>
</feature>
<feature type="compositionally biased region" description="Low complexity" evidence="1">
    <location>
        <begin position="21"/>
        <end position="35"/>
    </location>
</feature>
<organism evidence="2 3">
    <name type="scientific">Sphaerosporella brunnea</name>
    <dbReference type="NCBI Taxonomy" id="1250544"/>
    <lineage>
        <taxon>Eukaryota</taxon>
        <taxon>Fungi</taxon>
        <taxon>Dikarya</taxon>
        <taxon>Ascomycota</taxon>
        <taxon>Pezizomycotina</taxon>
        <taxon>Pezizomycetes</taxon>
        <taxon>Pezizales</taxon>
        <taxon>Pyronemataceae</taxon>
        <taxon>Sphaerosporella</taxon>
    </lineage>
</organism>
<dbReference type="AlphaFoldDB" id="A0A5J5FBT4"/>
<feature type="compositionally biased region" description="Polar residues" evidence="1">
    <location>
        <begin position="40"/>
        <end position="49"/>
    </location>
</feature>